<dbReference type="OrthoDB" id="1921961at2759"/>
<dbReference type="EMBL" id="CM035425">
    <property type="protein sequence ID" value="KAH7331099.1"/>
    <property type="molecule type" value="Genomic_DNA"/>
</dbReference>
<keyword evidence="4" id="KW-0804">Transcription</keyword>
<proteinExistence type="predicted"/>
<reference evidence="8" key="1">
    <citation type="submission" date="2021-08" db="EMBL/GenBank/DDBJ databases">
        <title>WGS assembly of Ceratopteris richardii.</title>
        <authorList>
            <person name="Marchant D.B."/>
            <person name="Chen G."/>
            <person name="Jenkins J."/>
            <person name="Shu S."/>
            <person name="Leebens-Mack J."/>
            <person name="Grimwood J."/>
            <person name="Schmutz J."/>
            <person name="Soltis P."/>
            <person name="Soltis D."/>
            <person name="Chen Z.-H."/>
        </authorList>
    </citation>
    <scope>NUCLEOTIDE SEQUENCE</scope>
    <source>
        <strain evidence="8">Whitten #5841</strain>
        <tissue evidence="8">Leaf</tissue>
    </source>
</reference>
<evidence type="ECO:0000256" key="3">
    <source>
        <dbReference type="ARBA" id="ARBA00023125"/>
    </source>
</evidence>
<comment type="subcellular location">
    <subcellularLocation>
        <location evidence="1">Nucleus</location>
    </subcellularLocation>
</comment>
<dbReference type="Gene3D" id="2.170.150.80">
    <property type="entry name" value="NAC domain"/>
    <property type="match status" value="1"/>
</dbReference>
<sequence length="397" mass="44007">MRAELGKDPTRAPRSQLNLPAGFRFYPTDEELVVHYLCKKAAGEPFDVPIIAEVELYKYNPWELPDKALFGEREWYFFSPRDRKYPNGSRPNRAAGTGYWKATGTDKPIDAIGGAKKVGVKKALVFYHGKPPNGVKTNWIMHEYRLVDSGGPRIPAKRKGSLRLDDWVLCRIYKKSSSAENQMNSASGARTDFKCEQSESSCIDEVLANLTDDPTDAAPKEPAKKKCKGMEVHNAAAETRRSLDHSYQCNSASEYSPQKELTDIRDYMKELHERVELTTRNEAGIWTAGVGLNLRDGAATSDSNVSSRQLSPLASSNSHQQEEEDPTVESTFNALTGFPFTQLLNTQNGGVFGLDLGLPSPCTMLAQGASFRGNLTDPEGYFCQPSGWDSTRLNFSG</sequence>
<feature type="compositionally biased region" description="Polar residues" evidence="6">
    <location>
        <begin position="300"/>
        <end position="319"/>
    </location>
</feature>
<dbReference type="PROSITE" id="PS51005">
    <property type="entry name" value="NAC"/>
    <property type="match status" value="1"/>
</dbReference>
<dbReference type="InterPro" id="IPR003441">
    <property type="entry name" value="NAC-dom"/>
</dbReference>
<keyword evidence="3" id="KW-0238">DNA-binding</keyword>
<evidence type="ECO:0000256" key="1">
    <source>
        <dbReference type="ARBA" id="ARBA00004123"/>
    </source>
</evidence>
<dbReference type="GO" id="GO:0006355">
    <property type="term" value="P:regulation of DNA-templated transcription"/>
    <property type="evidence" value="ECO:0007669"/>
    <property type="project" value="InterPro"/>
</dbReference>
<dbReference type="FunFam" id="2.170.150.80:FF:000005">
    <property type="entry name" value="NAC transcription factor 56"/>
    <property type="match status" value="1"/>
</dbReference>
<dbReference type="GO" id="GO:0003677">
    <property type="term" value="F:DNA binding"/>
    <property type="evidence" value="ECO:0007669"/>
    <property type="project" value="UniProtKB-KW"/>
</dbReference>
<evidence type="ECO:0000259" key="7">
    <source>
        <dbReference type="PROSITE" id="PS51005"/>
    </source>
</evidence>
<dbReference type="GO" id="GO:0005634">
    <property type="term" value="C:nucleus"/>
    <property type="evidence" value="ECO:0007669"/>
    <property type="project" value="UniProtKB-SubCell"/>
</dbReference>
<dbReference type="Proteomes" id="UP000825935">
    <property type="component" value="Chromosome 20"/>
</dbReference>
<evidence type="ECO:0000256" key="2">
    <source>
        <dbReference type="ARBA" id="ARBA00023015"/>
    </source>
</evidence>
<dbReference type="InterPro" id="IPR036093">
    <property type="entry name" value="NAC_dom_sf"/>
</dbReference>
<keyword evidence="9" id="KW-1185">Reference proteome</keyword>
<evidence type="ECO:0000256" key="4">
    <source>
        <dbReference type="ARBA" id="ARBA00023163"/>
    </source>
</evidence>
<evidence type="ECO:0000256" key="5">
    <source>
        <dbReference type="ARBA" id="ARBA00023242"/>
    </source>
</evidence>
<evidence type="ECO:0000256" key="6">
    <source>
        <dbReference type="SAM" id="MobiDB-lite"/>
    </source>
</evidence>
<dbReference type="GO" id="GO:0009791">
    <property type="term" value="P:post-embryonic development"/>
    <property type="evidence" value="ECO:0007669"/>
    <property type="project" value="UniProtKB-ARBA"/>
</dbReference>
<dbReference type="SUPFAM" id="SSF101941">
    <property type="entry name" value="NAC domain"/>
    <property type="match status" value="1"/>
</dbReference>
<dbReference type="PANTHER" id="PTHR31719">
    <property type="entry name" value="NAC TRANSCRIPTION FACTOR 56"/>
    <property type="match status" value="1"/>
</dbReference>
<protein>
    <recommendedName>
        <fullName evidence="7">NAC domain-containing protein</fullName>
    </recommendedName>
</protein>
<name>A0A8T2SDZ1_CERRI</name>
<keyword evidence="5" id="KW-0539">Nucleus</keyword>
<organism evidence="8 9">
    <name type="scientific">Ceratopteris richardii</name>
    <name type="common">Triangle waterfern</name>
    <dbReference type="NCBI Taxonomy" id="49495"/>
    <lineage>
        <taxon>Eukaryota</taxon>
        <taxon>Viridiplantae</taxon>
        <taxon>Streptophyta</taxon>
        <taxon>Embryophyta</taxon>
        <taxon>Tracheophyta</taxon>
        <taxon>Polypodiopsida</taxon>
        <taxon>Polypodiidae</taxon>
        <taxon>Polypodiales</taxon>
        <taxon>Pteridineae</taxon>
        <taxon>Pteridaceae</taxon>
        <taxon>Parkerioideae</taxon>
        <taxon>Ceratopteris</taxon>
    </lineage>
</organism>
<keyword evidence="2" id="KW-0805">Transcription regulation</keyword>
<dbReference type="GO" id="GO:0048608">
    <property type="term" value="P:reproductive structure development"/>
    <property type="evidence" value="ECO:0007669"/>
    <property type="project" value="UniProtKB-ARBA"/>
</dbReference>
<dbReference type="AlphaFoldDB" id="A0A8T2SDZ1"/>
<evidence type="ECO:0000313" key="8">
    <source>
        <dbReference type="EMBL" id="KAH7331099.1"/>
    </source>
</evidence>
<evidence type="ECO:0000313" key="9">
    <source>
        <dbReference type="Proteomes" id="UP000825935"/>
    </source>
</evidence>
<comment type="caution">
    <text evidence="8">The sequence shown here is derived from an EMBL/GenBank/DDBJ whole genome shotgun (WGS) entry which is preliminary data.</text>
</comment>
<feature type="domain" description="NAC" evidence="7">
    <location>
        <begin position="19"/>
        <end position="175"/>
    </location>
</feature>
<dbReference type="Pfam" id="PF02365">
    <property type="entry name" value="NAM"/>
    <property type="match status" value="1"/>
</dbReference>
<dbReference type="PANTHER" id="PTHR31719:SF43">
    <property type="entry name" value="NAC TRANSCRIPTION FACTOR 56"/>
    <property type="match status" value="1"/>
</dbReference>
<accession>A0A8T2SDZ1</accession>
<feature type="region of interest" description="Disordered" evidence="6">
    <location>
        <begin position="299"/>
        <end position="329"/>
    </location>
</feature>
<gene>
    <name evidence="8" type="ORF">KP509_20G014800</name>
</gene>